<sequence>MDIHYHRFSLEEVDRVSEQITISYTSAYKGLMDSAYLNSITKHHWSPILQNSICNGDTCIIATYNKIIIGSSVFGTINTEEGKCAEWHAFYLLPQYVGRGIGHLFYQNIEKEMIKQGCQSCVLEVLSSNKRAIRFYLSHGFEKIQTFVVEEYGMILSCDKMIKKHSN</sequence>
<gene>
    <name evidence="4" type="ordered locus">Desde_1940</name>
</gene>
<dbReference type="SUPFAM" id="SSF55729">
    <property type="entry name" value="Acyl-CoA N-acyltransferases (Nat)"/>
    <property type="match status" value="1"/>
</dbReference>
<name>I4A8P4_DESDJ</name>
<dbReference type="PROSITE" id="PS51186">
    <property type="entry name" value="GNAT"/>
    <property type="match status" value="1"/>
</dbReference>
<evidence type="ECO:0000313" key="4">
    <source>
        <dbReference type="EMBL" id="AFM00329.1"/>
    </source>
</evidence>
<dbReference type="GO" id="GO:0016747">
    <property type="term" value="F:acyltransferase activity, transferring groups other than amino-acyl groups"/>
    <property type="evidence" value="ECO:0007669"/>
    <property type="project" value="InterPro"/>
</dbReference>
<keyword evidence="2" id="KW-0012">Acyltransferase</keyword>
<dbReference type="EMBL" id="CP003348">
    <property type="protein sequence ID" value="AFM00329.1"/>
    <property type="molecule type" value="Genomic_DNA"/>
</dbReference>
<proteinExistence type="predicted"/>
<dbReference type="CDD" id="cd04301">
    <property type="entry name" value="NAT_SF"/>
    <property type="match status" value="1"/>
</dbReference>
<reference evidence="5" key="1">
    <citation type="submission" date="2012-06" db="EMBL/GenBank/DDBJ databases">
        <title>Complete sequence of Desulfitobacterium dehalogenans ATCC 51507.</title>
        <authorList>
            <person name="Lucas S."/>
            <person name="Han J."/>
            <person name="Lapidus A."/>
            <person name="Cheng J.-F."/>
            <person name="Goodwin L."/>
            <person name="Pitluck S."/>
            <person name="Peters L."/>
            <person name="Ovchinnikova G."/>
            <person name="Teshima H."/>
            <person name="Detter J.C."/>
            <person name="Han C."/>
            <person name="Tapia R."/>
            <person name="Land M."/>
            <person name="Hauser L."/>
            <person name="Kyrpides N."/>
            <person name="Ivanova N."/>
            <person name="Pagani I."/>
            <person name="Kruse T."/>
            <person name="de Vos W.M."/>
            <person name="Smidt H."/>
            <person name="Woyke T."/>
        </authorList>
    </citation>
    <scope>NUCLEOTIDE SEQUENCE [LARGE SCALE GENOMIC DNA]</scope>
    <source>
        <strain evidence="5">ATCC 51507 / DSM 9161 / JW/IU-DC1</strain>
    </source>
</reference>
<dbReference type="Proteomes" id="UP000006053">
    <property type="component" value="Chromosome"/>
</dbReference>
<dbReference type="AlphaFoldDB" id="I4A8P4"/>
<evidence type="ECO:0000259" key="3">
    <source>
        <dbReference type="PROSITE" id="PS51186"/>
    </source>
</evidence>
<dbReference type="PANTHER" id="PTHR43420">
    <property type="entry name" value="ACETYLTRANSFERASE"/>
    <property type="match status" value="1"/>
</dbReference>
<organism evidence="4 5">
    <name type="scientific">Desulfitobacterium dehalogenans (strain ATCC 51507 / DSM 9161 / JW/IU-DC1)</name>
    <dbReference type="NCBI Taxonomy" id="756499"/>
    <lineage>
        <taxon>Bacteria</taxon>
        <taxon>Bacillati</taxon>
        <taxon>Bacillota</taxon>
        <taxon>Clostridia</taxon>
        <taxon>Eubacteriales</taxon>
        <taxon>Desulfitobacteriaceae</taxon>
        <taxon>Desulfitobacterium</taxon>
    </lineage>
</organism>
<evidence type="ECO:0000256" key="1">
    <source>
        <dbReference type="ARBA" id="ARBA00022679"/>
    </source>
</evidence>
<evidence type="ECO:0000313" key="5">
    <source>
        <dbReference type="Proteomes" id="UP000006053"/>
    </source>
</evidence>
<dbReference type="InterPro" id="IPR050680">
    <property type="entry name" value="YpeA/RimI_acetyltransf"/>
</dbReference>
<evidence type="ECO:0000256" key="2">
    <source>
        <dbReference type="ARBA" id="ARBA00023315"/>
    </source>
</evidence>
<dbReference type="InterPro" id="IPR000182">
    <property type="entry name" value="GNAT_dom"/>
</dbReference>
<dbReference type="eggNOG" id="COG0456">
    <property type="taxonomic scope" value="Bacteria"/>
</dbReference>
<dbReference type="Gene3D" id="3.40.630.30">
    <property type="match status" value="1"/>
</dbReference>
<dbReference type="Pfam" id="PF00583">
    <property type="entry name" value="Acetyltransf_1"/>
    <property type="match status" value="1"/>
</dbReference>
<dbReference type="KEGG" id="ddh:Desde_1940"/>
<keyword evidence="5" id="KW-1185">Reference proteome</keyword>
<dbReference type="STRING" id="756499.Desde_1940"/>
<keyword evidence="1 4" id="KW-0808">Transferase</keyword>
<accession>I4A8P4</accession>
<reference evidence="4 5" key="2">
    <citation type="journal article" date="2015" name="J. Bacteriol.">
        <title>Genomic, proteomic, and biochemical analysis of the organohalide respiratory pathway in Desulfitobacterium dehalogenans.</title>
        <authorList>
            <person name="Kruse T."/>
            <person name="van de Pas B.A."/>
            <person name="Atteia A."/>
            <person name="Krab K."/>
            <person name="Hagen W.R."/>
            <person name="Goodwin L."/>
            <person name="Chain P."/>
            <person name="Boeren S."/>
            <person name="Maphosa F."/>
            <person name="Schraa G."/>
            <person name="de Vos W.M."/>
            <person name="van der Oost J."/>
            <person name="Smidt H."/>
            <person name="Stams A.J."/>
        </authorList>
    </citation>
    <scope>NUCLEOTIDE SEQUENCE [LARGE SCALE GENOMIC DNA]</scope>
    <source>
        <strain evidence="5">ATCC 51507 / DSM 9161 / JW/IU-DC1</strain>
    </source>
</reference>
<dbReference type="OrthoDB" id="5292888at2"/>
<dbReference type="HOGENOM" id="CLU_013985_18_2_9"/>
<dbReference type="InterPro" id="IPR016181">
    <property type="entry name" value="Acyl_CoA_acyltransferase"/>
</dbReference>
<feature type="domain" description="N-acetyltransferase" evidence="3">
    <location>
        <begin position="3"/>
        <end position="159"/>
    </location>
</feature>
<protein>
    <submittedName>
        <fullName evidence="4">Acetyltransferase</fullName>
    </submittedName>
</protein>